<organism evidence="1 2">
    <name type="scientific">Xyrichtys novacula</name>
    <name type="common">Pearly razorfish</name>
    <name type="synonym">Hemipteronotus novacula</name>
    <dbReference type="NCBI Taxonomy" id="13765"/>
    <lineage>
        <taxon>Eukaryota</taxon>
        <taxon>Metazoa</taxon>
        <taxon>Chordata</taxon>
        <taxon>Craniata</taxon>
        <taxon>Vertebrata</taxon>
        <taxon>Euteleostomi</taxon>
        <taxon>Actinopterygii</taxon>
        <taxon>Neopterygii</taxon>
        <taxon>Teleostei</taxon>
        <taxon>Neoteleostei</taxon>
        <taxon>Acanthomorphata</taxon>
        <taxon>Eupercaria</taxon>
        <taxon>Labriformes</taxon>
        <taxon>Labridae</taxon>
        <taxon>Xyrichtys</taxon>
    </lineage>
</organism>
<evidence type="ECO:0000313" key="1">
    <source>
        <dbReference type="EMBL" id="CAJ1074849.1"/>
    </source>
</evidence>
<gene>
    <name evidence="1" type="ORF">XNOV1_A038318</name>
</gene>
<sequence length="144" mass="16431">MNQGIRVVLDVTEGLRDCSVTCDNFFTSYELGQQLLKRKMTMELLLGLFLPKGRAAITSNTAEATGRSSSGNIGYKLLLFDNLTFIVVFHLFTLDFQLNMLNRFSLKSEVKLLNRSKDRRKVLDFICIIYRKNSSECLPLHLTS</sequence>
<protein>
    <submittedName>
        <fullName evidence="1">Unnamed protein product</fullName>
    </submittedName>
</protein>
<dbReference type="EMBL" id="OY660878">
    <property type="protein sequence ID" value="CAJ1074849.1"/>
    <property type="molecule type" value="Genomic_DNA"/>
</dbReference>
<dbReference type="Proteomes" id="UP001178508">
    <property type="component" value="Chromosome 15"/>
</dbReference>
<dbReference type="AlphaFoldDB" id="A0AAV1GP31"/>
<keyword evidence="2" id="KW-1185">Reference proteome</keyword>
<evidence type="ECO:0000313" key="2">
    <source>
        <dbReference type="Proteomes" id="UP001178508"/>
    </source>
</evidence>
<reference evidence="1" key="1">
    <citation type="submission" date="2023-08" db="EMBL/GenBank/DDBJ databases">
        <authorList>
            <person name="Alioto T."/>
            <person name="Alioto T."/>
            <person name="Gomez Garrido J."/>
        </authorList>
    </citation>
    <scope>NUCLEOTIDE SEQUENCE</scope>
</reference>
<name>A0AAV1GP31_XYRNO</name>
<accession>A0AAV1GP31</accession>
<proteinExistence type="predicted"/>